<dbReference type="AlphaFoldDB" id="A0A934NRP5"/>
<reference evidence="2" key="1">
    <citation type="submission" date="2020-12" db="EMBL/GenBank/DDBJ databases">
        <title>Antrihabitans popcorni sp. nov. and Antrihabitans auranticaus sp. nov., isolated from a larva cave.</title>
        <authorList>
            <person name="Lee S.D."/>
            <person name="Kim I.S."/>
        </authorList>
    </citation>
    <scope>NUCLEOTIDE SEQUENCE</scope>
    <source>
        <strain evidence="2">YC3-6</strain>
    </source>
</reference>
<dbReference type="EMBL" id="JAEMNV010000004">
    <property type="protein sequence ID" value="MBJ8340224.1"/>
    <property type="molecule type" value="Genomic_DNA"/>
</dbReference>
<dbReference type="GO" id="GO:0046417">
    <property type="term" value="P:chorismate metabolic process"/>
    <property type="evidence" value="ECO:0007669"/>
    <property type="project" value="InterPro"/>
</dbReference>
<dbReference type="SUPFAM" id="SSF48600">
    <property type="entry name" value="Chorismate mutase II"/>
    <property type="match status" value="1"/>
</dbReference>
<dbReference type="InterPro" id="IPR010958">
    <property type="entry name" value="Chorismate_mutase_highGC-bac"/>
</dbReference>
<dbReference type="GO" id="GO:0004106">
    <property type="term" value="F:chorismate mutase activity"/>
    <property type="evidence" value="ECO:0007669"/>
    <property type="project" value="UniProtKB-EC"/>
</dbReference>
<dbReference type="EC" id="5.4.99.5" evidence="2"/>
<protein>
    <submittedName>
        <fullName evidence="2">Chorismate mutase</fullName>
        <ecNumber evidence="2">5.4.99.5</ecNumber>
    </submittedName>
</protein>
<dbReference type="InterPro" id="IPR002701">
    <property type="entry name" value="CM_II_prokaryot"/>
</dbReference>
<proteinExistence type="predicted"/>
<gene>
    <name evidence="2" type="ORF">JGU71_15140</name>
</gene>
<organism evidence="2 3">
    <name type="scientific">Antrihabitans stalagmiti</name>
    <dbReference type="NCBI Taxonomy" id="2799499"/>
    <lineage>
        <taxon>Bacteria</taxon>
        <taxon>Bacillati</taxon>
        <taxon>Actinomycetota</taxon>
        <taxon>Actinomycetes</taxon>
        <taxon>Mycobacteriales</taxon>
        <taxon>Nocardiaceae</taxon>
        <taxon>Antrihabitans</taxon>
    </lineage>
</organism>
<dbReference type="Gene3D" id="1.20.59.10">
    <property type="entry name" value="Chorismate mutase"/>
    <property type="match status" value="1"/>
</dbReference>
<evidence type="ECO:0000313" key="3">
    <source>
        <dbReference type="Proteomes" id="UP000655868"/>
    </source>
</evidence>
<accession>A0A934NRP5</accession>
<dbReference type="RefSeq" id="WP_199704974.1">
    <property type="nucleotide sequence ID" value="NZ_JAEMNV010000004.1"/>
</dbReference>
<comment type="caution">
    <text evidence="2">The sequence shown here is derived from an EMBL/GenBank/DDBJ whole genome shotgun (WGS) entry which is preliminary data.</text>
</comment>
<dbReference type="Proteomes" id="UP000655868">
    <property type="component" value="Unassembled WGS sequence"/>
</dbReference>
<keyword evidence="2" id="KW-0413">Isomerase</keyword>
<evidence type="ECO:0000313" key="2">
    <source>
        <dbReference type="EMBL" id="MBJ8340224.1"/>
    </source>
</evidence>
<dbReference type="NCBIfam" id="TIGR01808">
    <property type="entry name" value="CM_M_hiGC-arch"/>
    <property type="match status" value="1"/>
</dbReference>
<name>A0A934NRP5_9NOCA</name>
<dbReference type="Pfam" id="PF01817">
    <property type="entry name" value="CM_2"/>
    <property type="match status" value="1"/>
</dbReference>
<dbReference type="InterPro" id="IPR036263">
    <property type="entry name" value="Chorismate_II_sf"/>
</dbReference>
<sequence length="113" mass="12452">MTITTHAPFEAKIDEIDAAPIDALESLSDELDQLMMREEIDHLDAQIVALVRRRVEITRRAGLARVGAGLPEVTRHAEMGVLRRFEAQLGRDGVSLGMLLIRLGRTGLPGRGK</sequence>
<evidence type="ECO:0000259" key="1">
    <source>
        <dbReference type="Pfam" id="PF01817"/>
    </source>
</evidence>
<feature type="domain" description="Chorismate mutase" evidence="1">
    <location>
        <begin position="36"/>
        <end position="88"/>
    </location>
</feature>
<keyword evidence="3" id="KW-1185">Reference proteome</keyword>
<dbReference type="InterPro" id="IPR036979">
    <property type="entry name" value="CM_dom_sf"/>
</dbReference>